<evidence type="ECO:0000313" key="1">
    <source>
        <dbReference type="EMBL" id="WMX48354.1"/>
    </source>
</evidence>
<keyword evidence="2" id="KW-1185">Reference proteome</keyword>
<organism evidence="1 2">
    <name type="scientific">Streptomyces roseicoloratus</name>
    <dbReference type="NCBI Taxonomy" id="2508722"/>
    <lineage>
        <taxon>Bacteria</taxon>
        <taxon>Bacillati</taxon>
        <taxon>Actinomycetota</taxon>
        <taxon>Actinomycetes</taxon>
        <taxon>Kitasatosporales</taxon>
        <taxon>Streptomycetaceae</taxon>
        <taxon>Streptomyces</taxon>
    </lineage>
</organism>
<protein>
    <submittedName>
        <fullName evidence="1">Uncharacterized protein</fullName>
    </submittedName>
</protein>
<gene>
    <name evidence="1" type="ORF">RGF97_31085</name>
</gene>
<proteinExistence type="predicted"/>
<evidence type="ECO:0000313" key="2">
    <source>
        <dbReference type="Proteomes" id="UP001250858"/>
    </source>
</evidence>
<dbReference type="EMBL" id="CP133762">
    <property type="protein sequence ID" value="WMX48354.1"/>
    <property type="molecule type" value="Genomic_DNA"/>
</dbReference>
<dbReference type="Proteomes" id="UP001250858">
    <property type="component" value="Chromosome"/>
</dbReference>
<sequence length="343" mass="36221">MAWLASGGASSPAGAAEARAHGREALDWIDRTLSRRGIPPTRLYAADGADHADWRNAGVFTFDLAMAARGAATFGRVTGHDAGPAVGQDAGPAVDQDAGPAMGQDAGPAMGQDAWRRPAARLCAAVDGITSGSTILRSHGTVARAPLPGRWSTRPGPHHLKAAAALLRMPDGVLGADLAGVCRRTCAHWEAELRETWPCRELHPLLYGIEGLLLGTPPADDDAEALEVVERVYTRLMALQAADGTVAETTGGGIVRSDVLAQTLRIGRVLRGRGHLPGERWAGRLDGLTRALLGFVRPDGAVRFSHDRGQDRDVVNTWCAMFAHQALRAEQDGLSTVVSELVV</sequence>
<dbReference type="RefSeq" id="WP_309549862.1">
    <property type="nucleotide sequence ID" value="NZ_CP133762.1"/>
</dbReference>
<name>A0ABY9S1Q1_9ACTN</name>
<reference evidence="1 2" key="1">
    <citation type="submission" date="2023-09" db="EMBL/GenBank/DDBJ databases">
        <title>Complete genome of Streptomyces roseicoloratus T14.</title>
        <authorList>
            <person name="Bashizi T."/>
            <person name="Kim M.-J."/>
            <person name="Lee G."/>
            <person name="Tagele S.B."/>
            <person name="Shin J.-H."/>
        </authorList>
    </citation>
    <scope>NUCLEOTIDE SEQUENCE [LARGE SCALE GENOMIC DNA]</scope>
    <source>
        <strain evidence="1 2">T14</strain>
    </source>
</reference>
<accession>A0ABY9S1Q1</accession>